<keyword evidence="5" id="KW-1185">Reference proteome</keyword>
<dbReference type="InterPro" id="IPR025315">
    <property type="entry name" value="DUF4220"/>
</dbReference>
<sequence>MVDLVGAMIWWDKWQLRVLVLGSLILQWFLLLAAPMRKYVIPRWFRTCIWLAYISSDALAIYALATLFNRHARAAGGGSGKASPLELLWAPILLIHLGGQQELRAYEIEDNERWTWHTVTLVSQVTVAVYVYYKAWPSTSDRRLLASAILLFITGFLSFCEKPWALYTARINRLATVSDMLEEPGRSSKGGFCFTELNKRARRDRYRQLSERDKVHMILSDLSLYAAADDLHQELEPLAPGADVSRWLRKAFELIYTRANVVTTPAYMAYHLLLVPSLHAAAIALFATIPNKHGRYDGTDVKMTYILMCLTAALDLLAACIRGLLYLFLLIAGVPALCETIPEYNLVDSVLRRMRPYIGSLLKCATCVGFEVRFDFRRPKLYGVVMEFFKIDLVKVGEEKGFDLSTYRSFSRSKSNKNWALSHDLRDKCGIMVKRTLRMASFDKSVLIWHIATDLSLRRLLPPDKMASVEWLSGVAASSPEEKLCSLRQLCTQAISNYMAHLLNFRPEMLMTGSRKHLFTQTTENMERILSADEAVANGVKLKLQNKQQLDDEDLRMIRDEAAKRAEDNKGARYTLIHDACKLAIELVGIQEDTRWHLMHRVWVGMLCYSASMCRGYLHAKSLGEGGEFLSVVWLIISLKGGKTLADKLQMPEPEEEDEELRKSDEGSSNNPGNVPR</sequence>
<evidence type="ECO:0000256" key="1">
    <source>
        <dbReference type="SAM" id="MobiDB-lite"/>
    </source>
</evidence>
<comment type="caution">
    <text evidence="4">The sequence shown here is derived from an EMBL/GenBank/DDBJ whole genome shotgun (WGS) entry which is preliminary data.</text>
</comment>
<feature type="transmembrane region" description="Helical" evidence="2">
    <location>
        <begin position="268"/>
        <end position="291"/>
    </location>
</feature>
<dbReference type="PANTHER" id="PTHR31325">
    <property type="entry name" value="OS01G0798800 PROTEIN-RELATED"/>
    <property type="match status" value="1"/>
</dbReference>
<dbReference type="OrthoDB" id="679215at2759"/>
<evidence type="ECO:0000259" key="3">
    <source>
        <dbReference type="Pfam" id="PF13968"/>
    </source>
</evidence>
<feature type="transmembrane region" description="Helical" evidence="2">
    <location>
        <begin position="145"/>
        <end position="165"/>
    </location>
</feature>
<dbReference type="EMBL" id="PQIB02000003">
    <property type="protein sequence ID" value="RLN30918.1"/>
    <property type="molecule type" value="Genomic_DNA"/>
</dbReference>
<keyword evidence="2" id="KW-0472">Membrane</keyword>
<name>A0A3L6T5M8_PANMI</name>
<feature type="domain" description="DUF4220" evidence="3">
    <location>
        <begin position="50"/>
        <end position="201"/>
    </location>
</feature>
<protein>
    <recommendedName>
        <fullName evidence="3">DUF4220 domain-containing protein</fullName>
    </recommendedName>
</protein>
<feature type="transmembrane region" description="Helical" evidence="2">
    <location>
        <begin position="48"/>
        <end position="68"/>
    </location>
</feature>
<evidence type="ECO:0000256" key="2">
    <source>
        <dbReference type="SAM" id="Phobius"/>
    </source>
</evidence>
<accession>A0A3L6T5M8</accession>
<dbReference type="Pfam" id="PF04578">
    <property type="entry name" value="DUF594"/>
    <property type="match status" value="1"/>
</dbReference>
<feature type="region of interest" description="Disordered" evidence="1">
    <location>
        <begin position="648"/>
        <end position="677"/>
    </location>
</feature>
<organism evidence="4 5">
    <name type="scientific">Panicum miliaceum</name>
    <name type="common">Proso millet</name>
    <name type="synonym">Broomcorn millet</name>
    <dbReference type="NCBI Taxonomy" id="4540"/>
    <lineage>
        <taxon>Eukaryota</taxon>
        <taxon>Viridiplantae</taxon>
        <taxon>Streptophyta</taxon>
        <taxon>Embryophyta</taxon>
        <taxon>Tracheophyta</taxon>
        <taxon>Spermatophyta</taxon>
        <taxon>Magnoliopsida</taxon>
        <taxon>Liliopsida</taxon>
        <taxon>Poales</taxon>
        <taxon>Poaceae</taxon>
        <taxon>PACMAD clade</taxon>
        <taxon>Panicoideae</taxon>
        <taxon>Panicodae</taxon>
        <taxon>Paniceae</taxon>
        <taxon>Panicinae</taxon>
        <taxon>Panicum</taxon>
        <taxon>Panicum sect. Panicum</taxon>
    </lineage>
</organism>
<feature type="transmembrane region" description="Helical" evidence="2">
    <location>
        <begin position="303"/>
        <end position="329"/>
    </location>
</feature>
<feature type="compositionally biased region" description="Polar residues" evidence="1">
    <location>
        <begin position="667"/>
        <end position="677"/>
    </location>
</feature>
<keyword evidence="2" id="KW-1133">Transmembrane helix</keyword>
<dbReference type="AlphaFoldDB" id="A0A3L6T5M8"/>
<proteinExistence type="predicted"/>
<evidence type="ECO:0000313" key="4">
    <source>
        <dbReference type="EMBL" id="RLN30918.1"/>
    </source>
</evidence>
<feature type="transmembrane region" description="Helical" evidence="2">
    <location>
        <begin position="14"/>
        <end position="36"/>
    </location>
</feature>
<dbReference type="Pfam" id="PF13968">
    <property type="entry name" value="DUF4220"/>
    <property type="match status" value="1"/>
</dbReference>
<dbReference type="STRING" id="4540.A0A3L6T5M8"/>
<gene>
    <name evidence="4" type="ORF">C2845_PM05G08180</name>
</gene>
<evidence type="ECO:0000313" key="5">
    <source>
        <dbReference type="Proteomes" id="UP000275267"/>
    </source>
</evidence>
<keyword evidence="2" id="KW-0812">Transmembrane</keyword>
<dbReference type="InterPro" id="IPR007658">
    <property type="entry name" value="DUF594"/>
</dbReference>
<reference evidence="5" key="1">
    <citation type="journal article" date="2019" name="Nat. Commun.">
        <title>The genome of broomcorn millet.</title>
        <authorList>
            <person name="Zou C."/>
            <person name="Miki D."/>
            <person name="Li D."/>
            <person name="Tang Q."/>
            <person name="Xiao L."/>
            <person name="Rajput S."/>
            <person name="Deng P."/>
            <person name="Jia W."/>
            <person name="Huang R."/>
            <person name="Zhang M."/>
            <person name="Sun Y."/>
            <person name="Hu J."/>
            <person name="Fu X."/>
            <person name="Schnable P.S."/>
            <person name="Li F."/>
            <person name="Zhang H."/>
            <person name="Feng B."/>
            <person name="Zhu X."/>
            <person name="Liu R."/>
            <person name="Schnable J.C."/>
            <person name="Zhu J.-K."/>
            <person name="Zhang H."/>
        </authorList>
    </citation>
    <scope>NUCLEOTIDE SEQUENCE [LARGE SCALE GENOMIC DNA]</scope>
</reference>
<dbReference type="Proteomes" id="UP000275267">
    <property type="component" value="Unassembled WGS sequence"/>
</dbReference>